<dbReference type="PANTHER" id="PTHR40094:SF1">
    <property type="entry name" value="UBIQUITIN DOMAIN-CONTAINING PROTEIN"/>
    <property type="match status" value="1"/>
</dbReference>
<dbReference type="InterPro" id="IPR051802">
    <property type="entry name" value="YfhM-like"/>
</dbReference>
<dbReference type="PANTHER" id="PTHR40094">
    <property type="entry name" value="ALPHA-2-MACROGLOBULIN HOMOLOG"/>
    <property type="match status" value="1"/>
</dbReference>
<accession>A0ABT9B968</accession>
<dbReference type="Pfam" id="PF17973">
    <property type="entry name" value="bMG10"/>
    <property type="match status" value="1"/>
</dbReference>
<dbReference type="InterPro" id="IPR008969">
    <property type="entry name" value="CarboxyPept-like_regulatory"/>
</dbReference>
<dbReference type="Gene3D" id="1.50.10.20">
    <property type="match status" value="1"/>
</dbReference>
<reference evidence="4" key="1">
    <citation type="submission" date="2023-07" db="EMBL/GenBank/DDBJ databases">
        <authorList>
            <person name="Kim M.K."/>
        </authorList>
    </citation>
    <scope>NUCLEOTIDE SEQUENCE</scope>
    <source>
        <strain evidence="4">ASUV-10-1</strain>
    </source>
</reference>
<sequence>MRLLLLFAALAVIFTLPATAQQRLAQARQRSYLTKVFRLTEAQTRHLYEHGINHARPEFFTQPVDSFPTDSLRPRPLPVGYYLVAHAEGPQLVYRLRAETDREVVVVDNQVDLSLVVRDSLGRPLTDAQVAVAGQPLPFDAITQSYRQVRGGRAGLVAVTQAGRTTFHPLAQPFADGQARARVGAWLVRAGRRVLYGSPLGYLTRPVWQLGYSLRHASYTTTGPVGLARSVFNEDVREERRGRREQRRQPDESLLWTSYVATSQPRYRPSGDTLHLKARVLRRRDGRPCRQPLTLWLGGSYNVPAKRIAVLRPSAPGSYIYTLPLSDTLGLRPNTYVGFRLTDAHDHTYASGAFQLEDYELKNTHYTLRMAEKIHRQGQPQAVFMRGTDVNDLNLLDARLQLLVTPSGEPGQLPGRQVFVPDTLWTTRQPLNAQGETRVELPAAKLPNVDLSYYVQGTFLTSDNERRSESAHVEFRREPGELRAELRGDSVHFEYYHRGQLQPHAATLRIHSATALRGDLFRGPVQLPWALRVDAQVSYYTLSDAAGRQAELRLTANDAALVLQSARANDSLLVVVDNPHQLPFWYYIYEGNKLRYRGYGPALQLAQPRAGKEPWFASLHYQWAGELRSAEYTMALPAPQLLVEAQQPSVAYPGQRIRLRFAVTDERGRPVPNADLTSYAYTSKFGPAPVPTLPVIRTARPVQGRLSRRRFQLADFEARGQQQLPWARWRAVLGLDSLRFYQFLYPETGAFYEYQPAPGGLTQVAPFVVDSGRVQPPVAVYIDGQPGYIRALNHADPYTVVADSGFHTISIRTATRLVTLHGVYLRHLHKLTFSVDVNQPCAELSVSKREPGLDGNELLALQRSIVVITNPELVNPTLRQGRVLRPVVPGGYQYAGGRASGPFRPDSVLLRDDYGFRRRFLFEPGFRYSLGSGVVKMQCFNGNELNLLTNSYYYNFSPLPLQGFAYTEADFKRPAYRLQGTTPVYFNPTLDEAYGTAPGHGRLQLRAPRRPANAAPTTPELPAMHVVLLTRPDQPKFTRLSWANSLLQDLPPGRYRVVVLLTDSTCLAPKELAIVQPNGQTYFQLQLTDRRPNGPLSRRINRLLWARTPRITLADKAERREIRIERPQKPQPGWRTLRGRVIDFEANEGLPGATIQLKGTTWGTATNADGGFSLQIPPDDRSIIQVRYLGYTSTEVAIGWKRTVDIVLQTDSKQLNEVVVTALGVPRESRSLGYSVSEVRSAPLMRGIAGKVPGVAINGMPGSSSRITIRGNSSLLGSNKPLIMLDGLPFDGEKDDIDPDAIASINVIKGEAAASLYGSQAAGGVIVITTKPGAKNFIKGTQAASLYGSQAADGTAKTADDPGRDPRLAMRRHFRDYAWWRPLLLTDAQGRASTEVVLPDDVTSWTSFVLASDDHGRVGYASGHLRSFKQLRAELAAPRFLIAGDRPQLVGKSLNYGFDTARVTTTFRLGQQALRTQAHPVHPVALDTLTITAPAALVPDSVQLSFALARDNGYQDGEQQRLPLLPAGSLERVGTFAPLVGGDTTLVLPINPALGPLTVRLESDPLPALLREIEHLQQYPYLCNEQAASKLKALLLEKRIRAAQQLPFRGEKDVHFLIKKLLDGRQPLEYFWGTWRTSPVSAWATLHVLEALMEAEKAGYPVALNRGPIQTELLRQLDESLSAPAVEAALKGHPLPGRSRPADDLLRLLSLLHQLGTPADYATYVARYERLQAGRQPLDRYLALMGLRQQLGLPYQLDTLRRYRLRTQLGGVFYDDTLRPGSYYSYLLRQQVGVTLLAYRLLRTQGGHTAELARLRAGLLQLRQDGSYWTSTYEAAQILETIGPDLVTAGQPAAFARAELSGSLSQTVTKFPFTTQLPATAGPLTLRKEGSLPLYATAYQSYWDPAPPSVSKAFTVRTTLAGQGGTQVRLRAGQPTELLVTVDVKAAAHYVLLEVPIPAGCSYGEPAAPHYLEVHREYLRHQTSIFLDHLPVGRHTFRIALQPRYHGRYTLNPAKAELVYFPTQFGRSASKQAVVD</sequence>
<dbReference type="InterPro" id="IPR037066">
    <property type="entry name" value="Plug_dom_sf"/>
</dbReference>
<evidence type="ECO:0000313" key="4">
    <source>
        <dbReference type="EMBL" id="MDO7874269.1"/>
    </source>
</evidence>
<keyword evidence="1" id="KW-0472">Membrane</keyword>
<dbReference type="InterPro" id="IPR012910">
    <property type="entry name" value="Plug_dom"/>
</dbReference>
<dbReference type="Gene3D" id="2.60.40.1120">
    <property type="entry name" value="Carboxypeptidase-like, regulatory domain"/>
    <property type="match status" value="1"/>
</dbReference>
<organism evidence="4 5">
    <name type="scientific">Hymenobacter aranciens</name>
    <dbReference type="NCBI Taxonomy" id="3063996"/>
    <lineage>
        <taxon>Bacteria</taxon>
        <taxon>Pseudomonadati</taxon>
        <taxon>Bacteroidota</taxon>
        <taxon>Cytophagia</taxon>
        <taxon>Cytophagales</taxon>
        <taxon>Hymenobacteraceae</taxon>
        <taxon>Hymenobacter</taxon>
    </lineage>
</organism>
<name>A0ABT9B968_9BACT</name>
<dbReference type="SUPFAM" id="SSF49464">
    <property type="entry name" value="Carboxypeptidase regulatory domain-like"/>
    <property type="match status" value="1"/>
</dbReference>
<dbReference type="PROSITE" id="PS52016">
    <property type="entry name" value="TONB_DEPENDENT_REC_3"/>
    <property type="match status" value="1"/>
</dbReference>
<dbReference type="Proteomes" id="UP001176429">
    <property type="component" value="Unassembled WGS sequence"/>
</dbReference>
<evidence type="ECO:0000313" key="5">
    <source>
        <dbReference type="Proteomes" id="UP001176429"/>
    </source>
</evidence>
<keyword evidence="1" id="KW-0812">Transmembrane</keyword>
<dbReference type="InterPro" id="IPR001599">
    <property type="entry name" value="Macroglobln_a2"/>
</dbReference>
<proteinExistence type="inferred from homology"/>
<dbReference type="SMART" id="SM01360">
    <property type="entry name" value="A2M"/>
    <property type="match status" value="1"/>
</dbReference>
<dbReference type="SUPFAM" id="SSF56935">
    <property type="entry name" value="Porins"/>
    <property type="match status" value="1"/>
</dbReference>
<keyword evidence="2" id="KW-0732">Signal</keyword>
<dbReference type="Pfam" id="PF07715">
    <property type="entry name" value="Plug"/>
    <property type="match status" value="1"/>
</dbReference>
<evidence type="ECO:0000256" key="2">
    <source>
        <dbReference type="SAM" id="SignalP"/>
    </source>
</evidence>
<feature type="chain" id="PRO_5046431202" evidence="2">
    <location>
        <begin position="21"/>
        <end position="2036"/>
    </location>
</feature>
<keyword evidence="1" id="KW-1134">Transmembrane beta strand</keyword>
<feature type="domain" description="Alpha-2-macroglobulin" evidence="3">
    <location>
        <begin position="1378"/>
        <end position="1467"/>
    </location>
</feature>
<gene>
    <name evidence="4" type="ORF">Q5H93_05955</name>
</gene>
<dbReference type="InterPro" id="IPR041246">
    <property type="entry name" value="Bact_MG10"/>
</dbReference>
<dbReference type="EMBL" id="JAUQSY010000003">
    <property type="protein sequence ID" value="MDO7874269.1"/>
    <property type="molecule type" value="Genomic_DNA"/>
</dbReference>
<dbReference type="InterPro" id="IPR039426">
    <property type="entry name" value="TonB-dep_rcpt-like"/>
</dbReference>
<keyword evidence="1" id="KW-0998">Cell outer membrane</keyword>
<dbReference type="RefSeq" id="WP_305005582.1">
    <property type="nucleotide sequence ID" value="NZ_JAUQSY010000003.1"/>
</dbReference>
<evidence type="ECO:0000259" key="3">
    <source>
        <dbReference type="SMART" id="SM01360"/>
    </source>
</evidence>
<dbReference type="Gene3D" id="2.170.130.10">
    <property type="entry name" value="TonB-dependent receptor, plug domain"/>
    <property type="match status" value="1"/>
</dbReference>
<dbReference type="Pfam" id="PF00207">
    <property type="entry name" value="A2M"/>
    <property type="match status" value="1"/>
</dbReference>
<keyword evidence="1" id="KW-0813">Transport</keyword>
<keyword evidence="5" id="KW-1185">Reference proteome</keyword>
<feature type="signal peptide" evidence="2">
    <location>
        <begin position="1"/>
        <end position="20"/>
    </location>
</feature>
<comment type="caution">
    <text evidence="4">The sequence shown here is derived from an EMBL/GenBank/DDBJ whole genome shotgun (WGS) entry which is preliminary data.</text>
</comment>
<evidence type="ECO:0000256" key="1">
    <source>
        <dbReference type="PROSITE-ProRule" id="PRU01360"/>
    </source>
</evidence>
<comment type="subcellular location">
    <subcellularLocation>
        <location evidence="1">Cell outer membrane</location>
        <topology evidence="1">Multi-pass membrane protein</topology>
    </subcellularLocation>
</comment>
<protein>
    <submittedName>
        <fullName evidence="4">Carboxypeptidase-like regulatory domain-containing protein</fullName>
    </submittedName>
</protein>
<comment type="similarity">
    <text evidence="1">Belongs to the TonB-dependent receptor family.</text>
</comment>
<dbReference type="Pfam" id="PF13715">
    <property type="entry name" value="CarbopepD_reg_2"/>
    <property type="match status" value="1"/>
</dbReference>